<reference evidence="2" key="1">
    <citation type="submission" date="2016-05" db="EMBL/GenBank/DDBJ databases">
        <title>WGS assembly of Xenopus laevis.</title>
        <authorList>
            <person name="Session A."/>
            <person name="Uno Y."/>
            <person name="Kwon T."/>
            <person name="Chapman J."/>
            <person name="Toyoda A."/>
            <person name="Takahashi S."/>
            <person name="Fukui A."/>
            <person name="Hikosaka A."/>
            <person name="Putnam N."/>
            <person name="Stites J."/>
            <person name="Van Heeringen S."/>
            <person name="Quigley I."/>
            <person name="Heinz S."/>
            <person name="Hellsten U."/>
            <person name="Lyons J."/>
            <person name="Suzuki A."/>
            <person name="Kondo M."/>
            <person name="Ogino H."/>
            <person name="Ochi H."/>
            <person name="Bogdanovic O."/>
            <person name="Lister R."/>
            <person name="Georgiou G."/>
            <person name="Paranjpe S."/>
            <person name="Van Kruijsbergen I."/>
            <person name="Mozaffari S."/>
            <person name="Shu S."/>
            <person name="Schmutz J."/>
            <person name="Jenkins J."/>
            <person name="Grimwood J."/>
            <person name="Carlson J."/>
            <person name="Mitros T."/>
            <person name="Simakov O."/>
            <person name="Heald R."/>
            <person name="Miller K."/>
            <person name="Haudenschild C."/>
            <person name="Kuroki Y."/>
            <person name="Tanaka T."/>
            <person name="Michiue T."/>
            <person name="Watanabe M."/>
            <person name="Kinoshita T."/>
            <person name="Ohta Y."/>
            <person name="Mawaribuchi S."/>
            <person name="Suzuki Y."/>
            <person name="Haramoto Y."/>
            <person name="Yamamoto T."/>
            <person name="Takagi C."/>
            <person name="Kitzman J."/>
            <person name="Shendure J."/>
            <person name="Nakayama T."/>
            <person name="Izutsu Y."/>
            <person name="Robert J."/>
            <person name="Dichmann D."/>
            <person name="Flajnik M."/>
            <person name="Houston D."/>
            <person name="Marcotte E."/>
            <person name="Wallingford J."/>
            <person name="Ito Y."/>
            <person name="Asashima M."/>
            <person name="Ueno N."/>
            <person name="Matsuda Y."/>
            <person name="Jan Veenstra G."/>
            <person name="Fujiyama A."/>
            <person name="Harland R."/>
            <person name="Taira M."/>
            <person name="Rokhsar D.S."/>
        </authorList>
    </citation>
    <scope>NUCLEOTIDE SEQUENCE</scope>
    <source>
        <strain evidence="2">J</strain>
        <tissue evidence="2">Blood</tissue>
    </source>
</reference>
<name>A0A974GZD5_XENLA</name>
<proteinExistence type="predicted"/>
<organism evidence="2">
    <name type="scientific">Xenopus laevis</name>
    <name type="common">African clawed frog</name>
    <dbReference type="NCBI Taxonomy" id="8355"/>
    <lineage>
        <taxon>Eukaryota</taxon>
        <taxon>Metazoa</taxon>
        <taxon>Chordata</taxon>
        <taxon>Craniata</taxon>
        <taxon>Vertebrata</taxon>
        <taxon>Euteleostomi</taxon>
        <taxon>Amphibia</taxon>
        <taxon>Batrachia</taxon>
        <taxon>Anura</taxon>
        <taxon>Pipoidea</taxon>
        <taxon>Pipidae</taxon>
        <taxon>Xenopodinae</taxon>
        <taxon>Xenopus</taxon>
        <taxon>Xenopus</taxon>
    </lineage>
</organism>
<protein>
    <submittedName>
        <fullName evidence="2">Uncharacterized protein</fullName>
    </submittedName>
</protein>
<sequence length="66" mass="7654">MFCWLELSSAFSRSLPINSRPHGSLAAHPEVTRRRLSWEPNQAFRKSEPQKLTAPQRPQQRIPESL</sequence>
<feature type="region of interest" description="Disordered" evidence="1">
    <location>
        <begin position="36"/>
        <end position="66"/>
    </location>
</feature>
<evidence type="ECO:0000256" key="1">
    <source>
        <dbReference type="SAM" id="MobiDB-lite"/>
    </source>
</evidence>
<accession>A0A974GZD5</accession>
<dbReference type="EMBL" id="KV467322">
    <property type="protein sequence ID" value="OCT56256.1"/>
    <property type="molecule type" value="Genomic_DNA"/>
</dbReference>
<gene>
    <name evidence="2" type="ORF">XELAEV_18000393mg</name>
</gene>
<dbReference type="Proteomes" id="UP000694892">
    <property type="component" value="Unassembled WGS sequence"/>
</dbReference>
<dbReference type="AlphaFoldDB" id="A0A974GZD5"/>
<evidence type="ECO:0000313" key="2">
    <source>
        <dbReference type="EMBL" id="OCT56256.1"/>
    </source>
</evidence>